<feature type="binding site" evidence="8">
    <location>
        <position position="97"/>
    </location>
    <ligand>
        <name>substrate</name>
    </ligand>
</feature>
<dbReference type="SUPFAM" id="SSF49472">
    <property type="entry name" value="Transthyretin (synonym: prealbumin)"/>
    <property type="match status" value="1"/>
</dbReference>
<dbReference type="RefSeq" id="WP_307723230.1">
    <property type="nucleotide sequence ID" value="NZ_BAAAJL010000003.1"/>
</dbReference>
<dbReference type="PANTHER" id="PTHR10395:SF7">
    <property type="entry name" value="5-HYDROXYISOURATE HYDROLASE"/>
    <property type="match status" value="1"/>
</dbReference>
<feature type="binding site" evidence="8">
    <location>
        <position position="160"/>
    </location>
    <ligand>
        <name>substrate</name>
    </ligand>
</feature>
<evidence type="ECO:0000259" key="10">
    <source>
        <dbReference type="SMART" id="SM00095"/>
    </source>
</evidence>
<feature type="domain" description="Transthyretin/hydroxyisourate hydrolase" evidence="10">
    <location>
        <begin position="51"/>
        <end position="162"/>
    </location>
</feature>
<dbReference type="InterPro" id="IPR000895">
    <property type="entry name" value="Transthyretin/HIU_hydrolase"/>
</dbReference>
<dbReference type="AlphaFoldDB" id="A0A4Y4DRI1"/>
<dbReference type="GO" id="GO:0006144">
    <property type="term" value="P:purine nucleobase metabolic process"/>
    <property type="evidence" value="ECO:0007669"/>
    <property type="project" value="UniProtKB-KW"/>
</dbReference>
<dbReference type="EC" id="3.5.2.17" evidence="5"/>
<comment type="subunit">
    <text evidence="4">Homotetramer.</text>
</comment>
<dbReference type="EMBL" id="BJNY01000008">
    <property type="protein sequence ID" value="GED06140.1"/>
    <property type="molecule type" value="Genomic_DNA"/>
</dbReference>
<gene>
    <name evidence="11" type="ORF">AUR04nite_16720</name>
</gene>
<evidence type="ECO:0000313" key="12">
    <source>
        <dbReference type="Proteomes" id="UP000316612"/>
    </source>
</evidence>
<reference evidence="11 12" key="1">
    <citation type="submission" date="2019-06" db="EMBL/GenBank/DDBJ databases">
        <title>Whole genome shotgun sequence of Glutamicibacter uratoxydans NBRC 15515.</title>
        <authorList>
            <person name="Hosoyama A."/>
            <person name="Uohara A."/>
            <person name="Ohji S."/>
            <person name="Ichikawa N."/>
        </authorList>
    </citation>
    <scope>NUCLEOTIDE SEQUENCE [LARGE SCALE GENOMIC DNA]</scope>
    <source>
        <strain evidence="11 12">NBRC 15515</strain>
    </source>
</reference>
<evidence type="ECO:0000256" key="3">
    <source>
        <dbReference type="ARBA" id="ARBA00009850"/>
    </source>
</evidence>
<evidence type="ECO:0000256" key="5">
    <source>
        <dbReference type="ARBA" id="ARBA00012609"/>
    </source>
</evidence>
<evidence type="ECO:0000256" key="9">
    <source>
        <dbReference type="SAM" id="SignalP"/>
    </source>
</evidence>
<dbReference type="NCBIfam" id="TIGR02962">
    <property type="entry name" value="hdxy_isourate"/>
    <property type="match status" value="1"/>
</dbReference>
<evidence type="ECO:0000256" key="1">
    <source>
        <dbReference type="ARBA" id="ARBA00001043"/>
    </source>
</evidence>
<keyword evidence="6" id="KW-0659">Purine metabolism</keyword>
<sequence length="163" mass="17850">MAFRRTKISAALLALPMAFALSACSPAAPTATPSPSALPEDVQVQPVSAKSERGHLSTHILDTVSGKPAQGVDVVLEHRVKNKWKQVANGTTDEDGRIESLGPKTLENGAYRITFETEAYFKQLKQDTFFPSIPIDFYISSPDQHYHVPLLLSPFAYSTYRGS</sequence>
<feature type="chain" id="PRO_5021216338" description="hydroxyisourate hydrolase" evidence="9">
    <location>
        <begin position="28"/>
        <end position="163"/>
    </location>
</feature>
<dbReference type="PRINTS" id="PR00189">
    <property type="entry name" value="TRNSTHYRETIN"/>
</dbReference>
<protein>
    <recommendedName>
        <fullName evidence="5">hydroxyisourate hydrolase</fullName>
        <ecNumber evidence="5">3.5.2.17</ecNumber>
    </recommendedName>
</protein>
<evidence type="ECO:0000313" key="11">
    <source>
        <dbReference type="EMBL" id="GED06140.1"/>
    </source>
</evidence>
<dbReference type="InterPro" id="IPR014306">
    <property type="entry name" value="Hydroxyisourate_hydrolase"/>
</dbReference>
<keyword evidence="7" id="KW-0378">Hydrolase</keyword>
<dbReference type="InterPro" id="IPR023416">
    <property type="entry name" value="Transthyretin/HIU_hydrolase_d"/>
</dbReference>
<feature type="binding site" evidence="8">
    <location>
        <position position="59"/>
    </location>
    <ligand>
        <name>substrate</name>
    </ligand>
</feature>
<comment type="function">
    <text evidence="2">Catalyzes the hydrolysis of 5-hydroxyisourate (HIU) to 2-oxo-4-hydroxy-4-carboxy-5-ureidoimidazoline (OHCU).</text>
</comment>
<dbReference type="PROSITE" id="PS51257">
    <property type="entry name" value="PROKAR_LIPOPROTEIN"/>
    <property type="match status" value="1"/>
</dbReference>
<evidence type="ECO:0000256" key="8">
    <source>
        <dbReference type="PIRSR" id="PIRSR600895-51"/>
    </source>
</evidence>
<dbReference type="GO" id="GO:0033971">
    <property type="term" value="F:hydroxyisourate hydrolase activity"/>
    <property type="evidence" value="ECO:0007669"/>
    <property type="project" value="UniProtKB-EC"/>
</dbReference>
<organism evidence="11 12">
    <name type="scientific">Glutamicibacter uratoxydans</name>
    <name type="common">Arthrobacter uratoxydans</name>
    <dbReference type="NCBI Taxonomy" id="43667"/>
    <lineage>
        <taxon>Bacteria</taxon>
        <taxon>Bacillati</taxon>
        <taxon>Actinomycetota</taxon>
        <taxon>Actinomycetes</taxon>
        <taxon>Micrococcales</taxon>
        <taxon>Micrococcaceae</taxon>
        <taxon>Glutamicibacter</taxon>
    </lineage>
</organism>
<dbReference type="Pfam" id="PF00576">
    <property type="entry name" value="Transthyretin"/>
    <property type="match status" value="1"/>
</dbReference>
<dbReference type="Proteomes" id="UP000316612">
    <property type="component" value="Unassembled WGS sequence"/>
</dbReference>
<proteinExistence type="inferred from homology"/>
<dbReference type="CDD" id="cd05822">
    <property type="entry name" value="TLP_HIUase"/>
    <property type="match status" value="1"/>
</dbReference>
<evidence type="ECO:0000256" key="2">
    <source>
        <dbReference type="ARBA" id="ARBA00002704"/>
    </source>
</evidence>
<evidence type="ECO:0000256" key="7">
    <source>
        <dbReference type="ARBA" id="ARBA00022801"/>
    </source>
</evidence>
<dbReference type="InterPro" id="IPR036817">
    <property type="entry name" value="Transthyretin/HIU_hydrolase_sf"/>
</dbReference>
<comment type="similarity">
    <text evidence="3">Belongs to the transthyretin family. 5-hydroxyisourate hydrolase subfamily.</text>
</comment>
<keyword evidence="9" id="KW-0732">Signal</keyword>
<evidence type="ECO:0000256" key="6">
    <source>
        <dbReference type="ARBA" id="ARBA00022631"/>
    </source>
</evidence>
<evidence type="ECO:0000256" key="4">
    <source>
        <dbReference type="ARBA" id="ARBA00011881"/>
    </source>
</evidence>
<comment type="catalytic activity">
    <reaction evidence="1">
        <text>5-hydroxyisourate + H2O = 5-hydroxy-2-oxo-4-ureido-2,5-dihydro-1H-imidazole-5-carboxylate + H(+)</text>
        <dbReference type="Rhea" id="RHEA:23736"/>
        <dbReference type="ChEBI" id="CHEBI:15377"/>
        <dbReference type="ChEBI" id="CHEBI:15378"/>
        <dbReference type="ChEBI" id="CHEBI:18072"/>
        <dbReference type="ChEBI" id="CHEBI:58639"/>
        <dbReference type="EC" id="3.5.2.17"/>
    </reaction>
</comment>
<dbReference type="PANTHER" id="PTHR10395">
    <property type="entry name" value="URICASE AND TRANSTHYRETIN-RELATED"/>
    <property type="match status" value="1"/>
</dbReference>
<dbReference type="Gene3D" id="2.60.40.180">
    <property type="entry name" value="Transthyretin/hydroxyisourate hydrolase domain"/>
    <property type="match status" value="1"/>
</dbReference>
<keyword evidence="12" id="KW-1185">Reference proteome</keyword>
<dbReference type="SMART" id="SM00095">
    <property type="entry name" value="TR_THY"/>
    <property type="match status" value="1"/>
</dbReference>
<dbReference type="PROSITE" id="PS00768">
    <property type="entry name" value="TRANSTHYRETIN_1"/>
    <property type="match status" value="1"/>
</dbReference>
<name>A0A4Y4DRI1_GLUUR</name>
<comment type="caution">
    <text evidence="11">The sequence shown here is derived from an EMBL/GenBank/DDBJ whole genome shotgun (WGS) entry which is preliminary data.</text>
</comment>
<feature type="signal peptide" evidence="9">
    <location>
        <begin position="1"/>
        <end position="27"/>
    </location>
</feature>
<accession>A0A4Y4DRI1</accession>
<dbReference type="InterPro" id="IPR023418">
    <property type="entry name" value="Thyroxine_BS"/>
</dbReference>